<feature type="repeat" description="NHL" evidence="2">
    <location>
        <begin position="721"/>
        <end position="756"/>
    </location>
</feature>
<proteinExistence type="predicted"/>
<dbReference type="InterPro" id="IPR011042">
    <property type="entry name" value="6-blade_b-propeller_TolB-like"/>
</dbReference>
<feature type="domain" description="IPT/TIG" evidence="4">
    <location>
        <begin position="287"/>
        <end position="364"/>
    </location>
</feature>
<dbReference type="Gene3D" id="2.60.40.10">
    <property type="entry name" value="Immunoglobulins"/>
    <property type="match status" value="7"/>
</dbReference>
<dbReference type="AlphaFoldDB" id="A0A1M5TG61"/>
<feature type="domain" description="IPT/TIG" evidence="4">
    <location>
        <begin position="121"/>
        <end position="201"/>
    </location>
</feature>
<keyword evidence="3" id="KW-0812">Transmembrane</keyword>
<dbReference type="Pfam" id="PF01833">
    <property type="entry name" value="TIG"/>
    <property type="match status" value="7"/>
</dbReference>
<dbReference type="SUPFAM" id="SSF81296">
    <property type="entry name" value="E set domains"/>
    <property type="match status" value="7"/>
</dbReference>
<dbReference type="PANTHER" id="PTHR13833:SF71">
    <property type="entry name" value="NHL DOMAIN-CONTAINING PROTEIN"/>
    <property type="match status" value="1"/>
</dbReference>
<name>A0A1M5TG61_9BACT</name>
<dbReference type="RefSeq" id="WP_073137657.1">
    <property type="nucleotide sequence ID" value="NZ_FQWQ01000003.1"/>
</dbReference>
<evidence type="ECO:0000256" key="1">
    <source>
        <dbReference type="ARBA" id="ARBA00022737"/>
    </source>
</evidence>
<evidence type="ECO:0000256" key="3">
    <source>
        <dbReference type="SAM" id="Phobius"/>
    </source>
</evidence>
<organism evidence="5 6">
    <name type="scientific">Chryseolinea serpens</name>
    <dbReference type="NCBI Taxonomy" id="947013"/>
    <lineage>
        <taxon>Bacteria</taxon>
        <taxon>Pseudomonadati</taxon>
        <taxon>Bacteroidota</taxon>
        <taxon>Cytophagia</taxon>
        <taxon>Cytophagales</taxon>
        <taxon>Fulvivirgaceae</taxon>
        <taxon>Chryseolinea</taxon>
    </lineage>
</organism>
<dbReference type="SUPFAM" id="SSF63829">
    <property type="entry name" value="Calcium-dependent phosphotriesterase"/>
    <property type="match status" value="2"/>
</dbReference>
<feature type="domain" description="IPT/TIG" evidence="4">
    <location>
        <begin position="445"/>
        <end position="525"/>
    </location>
</feature>
<evidence type="ECO:0000256" key="2">
    <source>
        <dbReference type="PROSITE-ProRule" id="PRU00504"/>
    </source>
</evidence>
<feature type="domain" description="IPT/TIG" evidence="4">
    <location>
        <begin position="365"/>
        <end position="444"/>
    </location>
</feature>
<dbReference type="SMART" id="SM00429">
    <property type="entry name" value="IPT"/>
    <property type="match status" value="7"/>
</dbReference>
<evidence type="ECO:0000313" key="5">
    <source>
        <dbReference type="EMBL" id="SHH49694.1"/>
    </source>
</evidence>
<feature type="domain" description="IPT/TIG" evidence="4">
    <location>
        <begin position="526"/>
        <end position="606"/>
    </location>
</feature>
<dbReference type="CDD" id="cd00603">
    <property type="entry name" value="IPT_PCSR"/>
    <property type="match status" value="4"/>
</dbReference>
<keyword evidence="6" id="KW-1185">Reference proteome</keyword>
<accession>A0A1M5TG61</accession>
<sequence>MKKKTHHFWQLAITMVLSVVVFVFLFHGCSRRDELPLVPPIISSIDPDSGMPGTEIKIAGTGFGSDIDKVSVTINGVAVVVESVTETQIVVIIPEDAGSGPVKVTVNGVTVTGPSFAFQDKLIIKDIQPREGPAGTLVAIIGKGFSARAADDKVTFNGKTAILKSVKKDTLYAEVPFQAGDGTVGLVVGNQLVTGPFFDFIESTGLTITSVNPSTGVASTEVTIFGSQFGATSAQNIVKFNGVAATVTQATTAQLKVTVPAGATSGSVSVEVAGQRVTGPLFTVFGISQLDPAVGTPGTVVTVNGDAFSQVPSGNTVLFNGAVATVTSASARQLLVVVPLGATTGAVTVKVGNLMATGPLFTVSPSAISDISPSRGFPDSEVAINGQGFDTQNAPLVKFNGVAADVKRISSTQIKALVPTTATTGYVTVEYSSRLLSGPIFTVIQTNVGSVQPSSGPAGTTVTISGAGFNTDMSQIVLKFNGVPAVIQSITETQIIAVVPQGAKTGNISVKYGKREVYGPVFTVQQLSFGSFAPASGPVGITVTLTGTGFDPTLAGTLVTFNGVAATVVSATSAEIVVTVPNAATTGDLVLTVNGFQMNGGTFTVTPTTGITTFISGLAAPPLGIAIGRAGNLLVSQGTIHSILSIDGSGTATTFSGGNGPGFVDGANTAAAFNIPNGVFADVTSGDLYVADGNNNAIRQISNGVVTTLAGGTQGLQDGTGSNAQFHYPLGITMAPNGNLYVTDYYNHLIRKITPGGNVTTFAGSGRAGAVNGVGTAASFNAPYGIASDNAGNLYVCDLNNDLVRKITPSGEVTTLVNLPMPMGIVADKTGPLYVCTGHSHIYEVSTGSPVLVAGSTPGNTNGPLLTASLNTPVAMAIDADGNLYVADSNNKSIRKVTLH</sequence>
<dbReference type="Proteomes" id="UP000184212">
    <property type="component" value="Unassembled WGS sequence"/>
</dbReference>
<dbReference type="PANTHER" id="PTHR13833">
    <property type="match status" value="1"/>
</dbReference>
<dbReference type="Gene3D" id="2.120.10.30">
    <property type="entry name" value="TolB, C-terminal domain"/>
    <property type="match status" value="3"/>
</dbReference>
<dbReference type="PROSITE" id="PS51125">
    <property type="entry name" value="NHL"/>
    <property type="match status" value="1"/>
</dbReference>
<feature type="domain" description="IPT/TIG" evidence="4">
    <location>
        <begin position="39"/>
        <end position="119"/>
    </location>
</feature>
<evidence type="ECO:0000259" key="4">
    <source>
        <dbReference type="SMART" id="SM00429"/>
    </source>
</evidence>
<protein>
    <recommendedName>
        <fullName evidence="4">IPT/TIG domain-containing protein</fullName>
    </recommendedName>
</protein>
<feature type="transmembrane region" description="Helical" evidence="3">
    <location>
        <begin position="7"/>
        <end position="26"/>
    </location>
</feature>
<dbReference type="InterPro" id="IPR002909">
    <property type="entry name" value="IPT_dom"/>
</dbReference>
<reference evidence="5 6" key="1">
    <citation type="submission" date="2016-11" db="EMBL/GenBank/DDBJ databases">
        <authorList>
            <person name="Jaros S."/>
            <person name="Januszkiewicz K."/>
            <person name="Wedrychowicz H."/>
        </authorList>
    </citation>
    <scope>NUCLEOTIDE SEQUENCE [LARGE SCALE GENOMIC DNA]</scope>
    <source>
        <strain evidence="5 6">DSM 24574</strain>
    </source>
</reference>
<keyword evidence="3" id="KW-0472">Membrane</keyword>
<keyword evidence="3" id="KW-1133">Transmembrane helix</keyword>
<feature type="domain" description="IPT/TIG" evidence="4">
    <location>
        <begin position="205"/>
        <end position="285"/>
    </location>
</feature>
<dbReference type="Pfam" id="PF01436">
    <property type="entry name" value="NHL"/>
    <property type="match status" value="2"/>
</dbReference>
<dbReference type="InterPro" id="IPR014756">
    <property type="entry name" value="Ig_E-set"/>
</dbReference>
<evidence type="ECO:0000313" key="6">
    <source>
        <dbReference type="Proteomes" id="UP000184212"/>
    </source>
</evidence>
<dbReference type="InterPro" id="IPR013783">
    <property type="entry name" value="Ig-like_fold"/>
</dbReference>
<dbReference type="InterPro" id="IPR001258">
    <property type="entry name" value="NHL_repeat"/>
</dbReference>
<dbReference type="EMBL" id="FQWQ01000003">
    <property type="protein sequence ID" value="SHH49694.1"/>
    <property type="molecule type" value="Genomic_DNA"/>
</dbReference>
<keyword evidence="1" id="KW-0677">Repeat</keyword>
<dbReference type="STRING" id="947013.SAMN04488109_4061"/>
<gene>
    <name evidence="5" type="ORF">SAMN04488109_4061</name>
</gene>